<organism evidence="6 7">
    <name type="scientific">Megaselia scalaris</name>
    <name type="common">Humpbacked fly</name>
    <name type="synonym">Phora scalaris</name>
    <dbReference type="NCBI Taxonomy" id="36166"/>
    <lineage>
        <taxon>Eukaryota</taxon>
        <taxon>Metazoa</taxon>
        <taxon>Ecdysozoa</taxon>
        <taxon>Arthropoda</taxon>
        <taxon>Hexapoda</taxon>
        <taxon>Insecta</taxon>
        <taxon>Pterygota</taxon>
        <taxon>Neoptera</taxon>
        <taxon>Endopterygota</taxon>
        <taxon>Diptera</taxon>
        <taxon>Brachycera</taxon>
        <taxon>Muscomorpha</taxon>
        <taxon>Platypezoidea</taxon>
        <taxon>Phoridae</taxon>
        <taxon>Megaseliini</taxon>
        <taxon>Megaselia</taxon>
    </lineage>
</organism>
<dbReference type="Pfam" id="PF08265">
    <property type="entry name" value="YL1_C"/>
    <property type="match status" value="1"/>
</dbReference>
<keyword evidence="3" id="KW-0804">Transcription</keyword>
<evidence type="ECO:0000259" key="5">
    <source>
        <dbReference type="SMART" id="SM00993"/>
    </source>
</evidence>
<dbReference type="PANTHER" id="PTHR31200">
    <property type="entry name" value="INO80 COMPLEX SUBUNIT C"/>
    <property type="match status" value="1"/>
</dbReference>
<sequence length="112" mass="12613">MANEEVQPCFKKSTFDQPLPGGKKKVWKGLKQILQTEKMLPWPEDAVTYSSLNPPPSFFPAKKYSDISGLIAPYTDPTTKLHYHNAEEFATVKQLPMDLTAGYLALREQVAL</sequence>
<dbReference type="Proteomes" id="UP000015102">
    <property type="component" value="Unassembled WGS sequence"/>
</dbReference>
<evidence type="ECO:0000256" key="4">
    <source>
        <dbReference type="ARBA" id="ARBA00023242"/>
    </source>
</evidence>
<accession>T1GQ28</accession>
<evidence type="ECO:0000256" key="2">
    <source>
        <dbReference type="ARBA" id="ARBA00023015"/>
    </source>
</evidence>
<dbReference type="EMBL" id="CAQQ02031859">
    <property type="status" value="NOT_ANNOTATED_CDS"/>
    <property type="molecule type" value="Genomic_DNA"/>
</dbReference>
<reference evidence="7" key="1">
    <citation type="submission" date="2013-02" db="EMBL/GenBank/DDBJ databases">
        <authorList>
            <person name="Hughes D."/>
        </authorList>
    </citation>
    <scope>NUCLEOTIDE SEQUENCE</scope>
    <source>
        <strain>Durham</strain>
        <strain evidence="7">NC isolate 2 -- Noor lab</strain>
    </source>
</reference>
<protein>
    <recommendedName>
        <fullName evidence="5">Vps72/YL1 C-terminal domain-containing protein</fullName>
    </recommendedName>
</protein>
<dbReference type="STRING" id="36166.T1GQ28"/>
<evidence type="ECO:0000256" key="1">
    <source>
        <dbReference type="ARBA" id="ARBA00004123"/>
    </source>
</evidence>
<dbReference type="GO" id="GO:0006338">
    <property type="term" value="P:chromatin remodeling"/>
    <property type="evidence" value="ECO:0007669"/>
    <property type="project" value="InterPro"/>
</dbReference>
<keyword evidence="2" id="KW-0805">Transcription regulation</keyword>
<dbReference type="OMA" id="KNCVYRP"/>
<dbReference type="HOGENOM" id="CLU_071116_4_0_1"/>
<dbReference type="AlphaFoldDB" id="T1GQ28"/>
<dbReference type="PANTHER" id="PTHR31200:SF1">
    <property type="entry name" value="INO80 COMPLEX SUBUNIT C"/>
    <property type="match status" value="1"/>
</dbReference>
<dbReference type="SMART" id="SM00993">
    <property type="entry name" value="YL1_C"/>
    <property type="match status" value="1"/>
</dbReference>
<evidence type="ECO:0000313" key="7">
    <source>
        <dbReference type="Proteomes" id="UP000015102"/>
    </source>
</evidence>
<dbReference type="GO" id="GO:0031011">
    <property type="term" value="C:Ino80 complex"/>
    <property type="evidence" value="ECO:0007669"/>
    <property type="project" value="InterPro"/>
</dbReference>
<keyword evidence="7" id="KW-1185">Reference proteome</keyword>
<name>T1GQ28_MEGSC</name>
<dbReference type="InterPro" id="IPR029525">
    <property type="entry name" value="INO80C/Ies6"/>
</dbReference>
<dbReference type="EnsemblMetazoa" id="MESCA005726-RA">
    <property type="protein sequence ID" value="MESCA005726-PA"/>
    <property type="gene ID" value="MESCA005726"/>
</dbReference>
<comment type="subcellular location">
    <subcellularLocation>
        <location evidence="1">Nucleus</location>
    </subcellularLocation>
</comment>
<evidence type="ECO:0000313" key="6">
    <source>
        <dbReference type="EnsemblMetazoa" id="MESCA005726-PA"/>
    </source>
</evidence>
<evidence type="ECO:0000256" key="3">
    <source>
        <dbReference type="ARBA" id="ARBA00023163"/>
    </source>
</evidence>
<feature type="domain" description="Vps72/YL1 C-terminal" evidence="5">
    <location>
        <begin position="63"/>
        <end position="92"/>
    </location>
</feature>
<proteinExistence type="predicted"/>
<reference evidence="6" key="2">
    <citation type="submission" date="2015-06" db="UniProtKB">
        <authorList>
            <consortium name="EnsemblMetazoa"/>
        </authorList>
    </citation>
    <scope>IDENTIFICATION</scope>
</reference>
<dbReference type="InterPro" id="IPR013272">
    <property type="entry name" value="Vps72/YL1_C"/>
</dbReference>
<keyword evidence="4" id="KW-0539">Nucleus</keyword>